<protein>
    <recommendedName>
        <fullName evidence="3">Helicase XPB/Ssl2 N-terminal domain-containing protein</fullName>
    </recommendedName>
</protein>
<dbReference type="OrthoDB" id="354326at2"/>
<keyword evidence="2" id="KW-1185">Reference proteome</keyword>
<organism evidence="1 2">
    <name type="scientific">Leadbettera azotonutricia (strain ATCC BAA-888 / DSM 13862 / ZAS-9)</name>
    <name type="common">Treponema azotonutricium</name>
    <dbReference type="NCBI Taxonomy" id="545695"/>
    <lineage>
        <taxon>Bacteria</taxon>
        <taxon>Pseudomonadati</taxon>
        <taxon>Spirochaetota</taxon>
        <taxon>Spirochaetia</taxon>
        <taxon>Spirochaetales</taxon>
        <taxon>Breznakiellaceae</taxon>
        <taxon>Leadbettera</taxon>
    </lineage>
</organism>
<evidence type="ECO:0000313" key="2">
    <source>
        <dbReference type="Proteomes" id="UP000009222"/>
    </source>
</evidence>
<gene>
    <name evidence="1" type="ordered locus">TREAZ_2836</name>
</gene>
<dbReference type="HOGENOM" id="CLU_403286_0_0_12"/>
<dbReference type="KEGG" id="taz:TREAZ_2836"/>
<dbReference type="AlphaFoldDB" id="F5YCH4"/>
<dbReference type="InParanoid" id="F5YCH4"/>
<evidence type="ECO:0008006" key="3">
    <source>
        <dbReference type="Google" id="ProtNLM"/>
    </source>
</evidence>
<accession>F5YCH4</accession>
<dbReference type="eggNOG" id="ENOG5033VMJ">
    <property type="taxonomic scope" value="Bacteria"/>
</dbReference>
<sequence length="707" mass="77957">MKVSIFRPIEQWKSALMTLPDSNFFELMRSIFGSVKTPFNKQRLVDDLFMLLSKEEIRQIISGYLDERDHKLIAAVALLKEPEPVDLDSFFTGDLPSGDLHTLLLNLEERLIIYRIQDGDQRRLALNPALESVLAPIAQDGSILFPSSAVKEPGESKGPAFIPDNRAMAALFAFCSGEDDFFKAEGGIRKKVLEEGKRLFPGLDLELSVSALLQMGLFSMGDGRLVPEDSSIKEFGKLSSRERREYWAAGIYLSLNEDASDNFALNRGCIRVIASFIRRFCELPDPERQYPKITLRRFAGILNREDAGAGNAWGYRLFEKSEPLPFDPVMEAMEKTGLIDGTGGSWRIVIFTDTDRKSSNTAIAMDSSFSFIIYPEIQFADALALSGFCSAKGILGTGFELTRRSAVTGFDRGLSSAYMLETLDRLSGGRIDSNLGWTLKDWETRYNAVSLRQGLVLTLSEDRRYLAEAEPVASLIRITLAPGVYLIQAEGKSEAVAALRKAGVDIIAQPAFLNTEGSRMPIGPRAFPHIDSGAAIELPVSSAASTASQSGIKKQPSPVQERFRQRLKDLRLGKAERDELSARIERRLVLSDAQLEGAAIRHEKLEARGLDYVGKSVLAKQAIASGSLLEVSWPRAGGGVNQTRGIPSGLEKKEGESVLVLKPVFRNDDQGEELADLPAAEFSAGEIRLPLGRISLLRRIKQSIFGE</sequence>
<name>F5YCH4_LEAAZ</name>
<proteinExistence type="predicted"/>
<dbReference type="EMBL" id="CP001841">
    <property type="protein sequence ID" value="AEF82474.1"/>
    <property type="molecule type" value="Genomic_DNA"/>
</dbReference>
<dbReference type="STRING" id="545695.TREAZ_2836"/>
<dbReference type="RefSeq" id="WP_015712702.1">
    <property type="nucleotide sequence ID" value="NC_015577.1"/>
</dbReference>
<evidence type="ECO:0000313" key="1">
    <source>
        <dbReference type="EMBL" id="AEF82474.1"/>
    </source>
</evidence>
<reference evidence="1 2" key="2">
    <citation type="journal article" date="2011" name="ISME J.">
        <title>RNA-seq reveals cooperative metabolic interactions between two termite-gut spirochete species in co-culture.</title>
        <authorList>
            <person name="Rosenthal A.Z."/>
            <person name="Matson E.G."/>
            <person name="Eldar A."/>
            <person name="Leadbetter J.R."/>
        </authorList>
    </citation>
    <scope>NUCLEOTIDE SEQUENCE [LARGE SCALE GENOMIC DNA]</scope>
    <source>
        <strain evidence="2">ATCC BAA-888 / DSM 13862 / ZAS-9</strain>
    </source>
</reference>
<reference evidence="2" key="1">
    <citation type="submission" date="2009-12" db="EMBL/GenBank/DDBJ databases">
        <title>Complete sequence of Treponema azotonutricium strain ZAS-9.</title>
        <authorList>
            <person name="Tetu S.G."/>
            <person name="Matson E."/>
            <person name="Ren Q."/>
            <person name="Seshadri R."/>
            <person name="Elbourne L."/>
            <person name="Hassan K.A."/>
            <person name="Durkin A."/>
            <person name="Radune D."/>
            <person name="Mohamoud Y."/>
            <person name="Shay R."/>
            <person name="Jin S."/>
            <person name="Zhang X."/>
            <person name="Lucey K."/>
            <person name="Ballor N.R."/>
            <person name="Ottesen E."/>
            <person name="Rosenthal R."/>
            <person name="Allen A."/>
            <person name="Leadbetter J.R."/>
            <person name="Paulsen I.T."/>
        </authorList>
    </citation>
    <scope>NUCLEOTIDE SEQUENCE [LARGE SCALE GENOMIC DNA]</scope>
    <source>
        <strain evidence="2">ATCC BAA-888 / DSM 13862 / ZAS-9</strain>
    </source>
</reference>
<dbReference type="Proteomes" id="UP000009222">
    <property type="component" value="Chromosome"/>
</dbReference>